<feature type="domain" description="Sodium symporter small subunit" evidence="9">
    <location>
        <begin position="71"/>
        <end position="144"/>
    </location>
</feature>
<feature type="transmembrane region" description="Helical" evidence="8">
    <location>
        <begin position="656"/>
        <end position="674"/>
    </location>
</feature>
<protein>
    <submittedName>
        <fullName evidence="10">SSS family solute/sodium (Na+) symporter</fullName>
    </submittedName>
</protein>
<evidence type="ECO:0000256" key="7">
    <source>
        <dbReference type="RuleBase" id="RU362091"/>
    </source>
</evidence>
<dbReference type="PANTHER" id="PTHR48086">
    <property type="entry name" value="SODIUM/PROLINE SYMPORTER-RELATED"/>
    <property type="match status" value="1"/>
</dbReference>
<feature type="transmembrane region" description="Helical" evidence="8">
    <location>
        <begin position="686"/>
        <end position="706"/>
    </location>
</feature>
<keyword evidence="4 8" id="KW-0812">Transmembrane</keyword>
<evidence type="ECO:0000256" key="2">
    <source>
        <dbReference type="ARBA" id="ARBA00006434"/>
    </source>
</evidence>
<evidence type="ECO:0000256" key="8">
    <source>
        <dbReference type="SAM" id="Phobius"/>
    </source>
</evidence>
<feature type="transmembrane region" description="Helical" evidence="8">
    <location>
        <begin position="366"/>
        <end position="384"/>
    </location>
</feature>
<dbReference type="InterPro" id="IPR019899">
    <property type="entry name" value="Na/solute_symporter_VC_2705"/>
</dbReference>
<feature type="transmembrane region" description="Helical" evidence="8">
    <location>
        <begin position="112"/>
        <end position="132"/>
    </location>
</feature>
<dbReference type="CDD" id="cd11480">
    <property type="entry name" value="SLC5sbd_u4"/>
    <property type="match status" value="1"/>
</dbReference>
<dbReference type="Gene3D" id="1.20.1730.10">
    <property type="entry name" value="Sodium/glucose cotransporter"/>
    <property type="match status" value="1"/>
</dbReference>
<dbReference type="AlphaFoldDB" id="E1IAI4"/>
<dbReference type="NCBIfam" id="TIGR03647">
    <property type="entry name" value="Na_symport_sm"/>
    <property type="match status" value="1"/>
</dbReference>
<evidence type="ECO:0000256" key="4">
    <source>
        <dbReference type="ARBA" id="ARBA00022692"/>
    </source>
</evidence>
<dbReference type="NCBIfam" id="TIGR03648">
    <property type="entry name" value="Na_symport_lg"/>
    <property type="match status" value="1"/>
</dbReference>
<sequence>MGLLQLIFTIGGTIAIAMWLLNWLFPPIERVRDRRASLLDMPATPRPIREDAATPSMPTEPLPEAPSWLGDYWAANLRLIAPYLLIWLLSFTLPSLLAAPLNQMRVLTGFPLGYYMGAQGSLLIFIILTFLYHWRMRQLERRYDLIPRHSPEERRRRLRIFATYSGFTLGFALLVFVISQLEQAWRIPVSVMSWFFMLITVGLYALIGLRGRTSQLDEYYVAGRRIPGMLNGLATGSDWMSAASFISMAGAIYLLGYEGLAYITGWTGGYVLLALLLAPYLRKFGQFTIPDFIGKRYPGAGTRVIGAVISIIISFTYVTAQVTGVGIIMSRFLGVNYMLGVIVGLSAVLLCSFLGGMQAITWTQAVQGIIMVIAYLVPVTWLSVKLTGVPLPQIMYGQAMYQIEALEVAQGIQSYSQPFNDWTPWNFLALTLCLMLGTAGMPHILVRFYTVPSMSEARSSVSWALAWIAILYLTAPAYAAFSRLEILQEVVDRPIAQLPQWAENWAKTGLLSIADAPEQGGNGDGRLQYHELQIDQDLIVLATPEIAGLPATVVALVAAGGMAAALSTADGLLMVIASAVAHDIFHRTLNPKATPRERLLLGRLMVLSAAVLAALTAIQRLAIIVQMVAWAFSLAAATFFPVLVLGIFWKGATSRGAASGMISGLMVTLGYMLLNYTFPDWGIFGINHSAAGIFGVPVNFFVTWVVSRLDIDQPTPASDALVDSLRHPEENHLNP</sequence>
<comment type="subcellular location">
    <subcellularLocation>
        <location evidence="1">Membrane</location>
        <topology evidence="1">Multi-pass membrane protein</topology>
    </subcellularLocation>
</comment>
<dbReference type="GO" id="GO:0022857">
    <property type="term" value="F:transmembrane transporter activity"/>
    <property type="evidence" value="ECO:0007669"/>
    <property type="project" value="InterPro"/>
</dbReference>
<proteinExistence type="inferred from homology"/>
<feature type="transmembrane region" description="Helical" evidence="8">
    <location>
        <begin position="461"/>
        <end position="481"/>
    </location>
</feature>
<evidence type="ECO:0000313" key="10">
    <source>
        <dbReference type="EMBL" id="EFO81758.1"/>
    </source>
</evidence>
<organism evidence="10 11">
    <name type="scientific">Oscillochloris trichoides DG-6</name>
    <dbReference type="NCBI Taxonomy" id="765420"/>
    <lineage>
        <taxon>Bacteria</taxon>
        <taxon>Bacillati</taxon>
        <taxon>Chloroflexota</taxon>
        <taxon>Chloroflexia</taxon>
        <taxon>Chloroflexales</taxon>
        <taxon>Chloroflexineae</taxon>
        <taxon>Oscillochloridaceae</taxon>
        <taxon>Oscillochloris</taxon>
    </lineage>
</organism>
<feature type="transmembrane region" description="Helical" evidence="8">
    <location>
        <begin position="191"/>
        <end position="209"/>
    </location>
</feature>
<dbReference type="InterPro" id="IPR001734">
    <property type="entry name" value="Na/solute_symporter"/>
</dbReference>
<name>E1IAI4_9CHLR</name>
<keyword evidence="3" id="KW-0813">Transport</keyword>
<reference evidence="10 11" key="1">
    <citation type="journal article" date="2011" name="J. Bacteriol.">
        <title>Draft genome sequence of the anoxygenic filamentous phototrophic bacterium Oscillochloris trichoides subsp. DG-6.</title>
        <authorList>
            <person name="Kuznetsov B.B."/>
            <person name="Ivanovsky R.N."/>
            <person name="Keppen O.I."/>
            <person name="Sukhacheva M.V."/>
            <person name="Bumazhkin B.K."/>
            <person name="Patutina E.O."/>
            <person name="Beletsky A.V."/>
            <person name="Mardanov A.V."/>
            <person name="Baslerov R.V."/>
            <person name="Panteleeva A.N."/>
            <person name="Kolganova T.V."/>
            <person name="Ravin N.V."/>
            <person name="Skryabin K.G."/>
        </authorList>
    </citation>
    <scope>NUCLEOTIDE SEQUENCE [LARGE SCALE GENOMIC DNA]</scope>
    <source>
        <strain evidence="10 11">DG-6</strain>
    </source>
</reference>
<dbReference type="GO" id="GO:0005886">
    <property type="term" value="C:plasma membrane"/>
    <property type="evidence" value="ECO:0007669"/>
    <property type="project" value="TreeGrafter"/>
</dbReference>
<dbReference type="STRING" id="765420.OSCT_0335"/>
<dbReference type="OrthoDB" id="9814523at2"/>
<keyword evidence="11" id="KW-1185">Reference proteome</keyword>
<dbReference type="Proteomes" id="UP000054010">
    <property type="component" value="Unassembled WGS sequence"/>
</dbReference>
<evidence type="ECO:0000313" key="11">
    <source>
        <dbReference type="Proteomes" id="UP000054010"/>
    </source>
</evidence>
<feature type="transmembrane region" description="Helical" evidence="8">
    <location>
        <begin position="600"/>
        <end position="622"/>
    </location>
</feature>
<dbReference type="eggNOG" id="COG4327">
    <property type="taxonomic scope" value="Bacteria"/>
</dbReference>
<evidence type="ECO:0000259" key="9">
    <source>
        <dbReference type="Pfam" id="PF13937"/>
    </source>
</evidence>
<accession>E1IAI4</accession>
<feature type="transmembrane region" description="Helical" evidence="8">
    <location>
        <begin position="230"/>
        <end position="254"/>
    </location>
</feature>
<feature type="transmembrane region" description="Helical" evidence="8">
    <location>
        <begin position="80"/>
        <end position="100"/>
    </location>
</feature>
<feature type="transmembrane region" description="Helical" evidence="8">
    <location>
        <begin position="628"/>
        <end position="649"/>
    </location>
</feature>
<dbReference type="InterPro" id="IPR050277">
    <property type="entry name" value="Sodium:Solute_Symporter"/>
</dbReference>
<gene>
    <name evidence="10" type="ORF">OSCT_0335</name>
</gene>
<feature type="transmembrane region" description="Helical" evidence="8">
    <location>
        <begin position="158"/>
        <end position="179"/>
    </location>
</feature>
<evidence type="ECO:0000256" key="5">
    <source>
        <dbReference type="ARBA" id="ARBA00022989"/>
    </source>
</evidence>
<dbReference type="PANTHER" id="PTHR48086:SF5">
    <property type="entry name" value="NA(+):SOLUTE SYMPORTER (SSF FAMILY)"/>
    <property type="match status" value="1"/>
</dbReference>
<feature type="transmembrane region" description="Helical" evidence="8">
    <location>
        <begin position="6"/>
        <end position="25"/>
    </location>
</feature>
<feature type="transmembrane region" description="Helical" evidence="8">
    <location>
        <begin position="427"/>
        <end position="449"/>
    </location>
</feature>
<dbReference type="HOGENOM" id="CLU_018808_8_2_0"/>
<dbReference type="InterPro" id="IPR019886">
    <property type="entry name" value="Na_symporter_ssu"/>
</dbReference>
<keyword evidence="5 8" id="KW-1133">Transmembrane helix</keyword>
<feature type="transmembrane region" description="Helical" evidence="8">
    <location>
        <begin position="335"/>
        <end position="354"/>
    </location>
</feature>
<dbReference type="Pfam" id="PF13937">
    <property type="entry name" value="DUF4212"/>
    <property type="match status" value="1"/>
</dbReference>
<dbReference type="eggNOG" id="COG4147">
    <property type="taxonomic scope" value="Bacteria"/>
</dbReference>
<comment type="similarity">
    <text evidence="2 7">Belongs to the sodium:solute symporter (SSF) (TC 2.A.21) family.</text>
</comment>
<feature type="transmembrane region" description="Helical" evidence="8">
    <location>
        <begin position="302"/>
        <end position="329"/>
    </location>
</feature>
<dbReference type="InterPro" id="IPR038377">
    <property type="entry name" value="Na/Glc_symporter_sf"/>
</dbReference>
<dbReference type="NCBIfam" id="TIGR00813">
    <property type="entry name" value="sss"/>
    <property type="match status" value="1"/>
</dbReference>
<evidence type="ECO:0000256" key="6">
    <source>
        <dbReference type="ARBA" id="ARBA00023136"/>
    </source>
</evidence>
<dbReference type="PROSITE" id="PS50283">
    <property type="entry name" value="NA_SOLUT_SYMP_3"/>
    <property type="match status" value="1"/>
</dbReference>
<comment type="caution">
    <text evidence="10">The sequence shown here is derived from an EMBL/GenBank/DDBJ whole genome shotgun (WGS) entry which is preliminary data.</text>
</comment>
<feature type="transmembrane region" description="Helical" evidence="8">
    <location>
        <begin position="260"/>
        <end position="281"/>
    </location>
</feature>
<evidence type="ECO:0000256" key="1">
    <source>
        <dbReference type="ARBA" id="ARBA00004141"/>
    </source>
</evidence>
<dbReference type="Pfam" id="PF00474">
    <property type="entry name" value="SSF"/>
    <property type="match status" value="2"/>
</dbReference>
<dbReference type="EMBL" id="ADVR01000005">
    <property type="protein sequence ID" value="EFO81758.1"/>
    <property type="molecule type" value="Genomic_DNA"/>
</dbReference>
<feature type="transmembrane region" description="Helical" evidence="8">
    <location>
        <begin position="553"/>
        <end position="580"/>
    </location>
</feature>
<keyword evidence="6 8" id="KW-0472">Membrane</keyword>
<evidence type="ECO:0000256" key="3">
    <source>
        <dbReference type="ARBA" id="ARBA00022448"/>
    </source>
</evidence>